<dbReference type="EMBL" id="AP014965">
    <property type="protein sequence ID" value="BAT08832.1"/>
    <property type="molecule type" value="Genomic_DNA"/>
</dbReference>
<protein>
    <submittedName>
        <fullName evidence="2">Os09g0502950 protein</fullName>
    </submittedName>
</protein>
<dbReference type="FunCoup" id="A0A0P0XQ69">
    <property type="interactions" value="331"/>
</dbReference>
<evidence type="ECO:0000313" key="3">
    <source>
        <dbReference type="Proteomes" id="UP000059680"/>
    </source>
</evidence>
<dbReference type="AlphaFoldDB" id="A0A0P0XQ69"/>
<organism evidence="2 3">
    <name type="scientific">Oryza sativa subsp. japonica</name>
    <name type="common">Rice</name>
    <dbReference type="NCBI Taxonomy" id="39947"/>
    <lineage>
        <taxon>Eukaryota</taxon>
        <taxon>Viridiplantae</taxon>
        <taxon>Streptophyta</taxon>
        <taxon>Embryophyta</taxon>
        <taxon>Tracheophyta</taxon>
        <taxon>Spermatophyta</taxon>
        <taxon>Magnoliopsida</taxon>
        <taxon>Liliopsida</taxon>
        <taxon>Poales</taxon>
        <taxon>Poaceae</taxon>
        <taxon>BOP clade</taxon>
        <taxon>Oryzoideae</taxon>
        <taxon>Oryzeae</taxon>
        <taxon>Oryzinae</taxon>
        <taxon>Oryza</taxon>
        <taxon>Oryza sativa</taxon>
    </lineage>
</organism>
<feature type="non-terminal residue" evidence="2">
    <location>
        <position position="1"/>
    </location>
</feature>
<evidence type="ECO:0000313" key="2">
    <source>
        <dbReference type="EMBL" id="BAT08832.1"/>
    </source>
</evidence>
<feature type="compositionally biased region" description="Basic and acidic residues" evidence="1">
    <location>
        <begin position="1"/>
        <end position="12"/>
    </location>
</feature>
<dbReference type="Gramene" id="Os09t0502950-00">
    <property type="protein sequence ID" value="Os09t0502950-00"/>
    <property type="gene ID" value="Os09g0502950"/>
</dbReference>
<feature type="region of interest" description="Disordered" evidence="1">
    <location>
        <begin position="1"/>
        <end position="42"/>
    </location>
</feature>
<dbReference type="eggNOG" id="ENOG502R73A">
    <property type="taxonomic scope" value="Eukaryota"/>
</dbReference>
<dbReference type="Proteomes" id="UP000059680">
    <property type="component" value="Chromosome 9"/>
</dbReference>
<reference evidence="3" key="1">
    <citation type="journal article" date="2005" name="Nature">
        <title>The map-based sequence of the rice genome.</title>
        <authorList>
            <consortium name="International rice genome sequencing project (IRGSP)"/>
            <person name="Matsumoto T."/>
            <person name="Wu J."/>
            <person name="Kanamori H."/>
            <person name="Katayose Y."/>
            <person name="Fujisawa M."/>
            <person name="Namiki N."/>
            <person name="Mizuno H."/>
            <person name="Yamamoto K."/>
            <person name="Antonio B.A."/>
            <person name="Baba T."/>
            <person name="Sakata K."/>
            <person name="Nagamura Y."/>
            <person name="Aoki H."/>
            <person name="Arikawa K."/>
            <person name="Arita K."/>
            <person name="Bito T."/>
            <person name="Chiden Y."/>
            <person name="Fujitsuka N."/>
            <person name="Fukunaka R."/>
            <person name="Hamada M."/>
            <person name="Harada C."/>
            <person name="Hayashi A."/>
            <person name="Hijishita S."/>
            <person name="Honda M."/>
            <person name="Hosokawa S."/>
            <person name="Ichikawa Y."/>
            <person name="Idonuma A."/>
            <person name="Iijima M."/>
            <person name="Ikeda M."/>
            <person name="Ikeno M."/>
            <person name="Ito K."/>
            <person name="Ito S."/>
            <person name="Ito T."/>
            <person name="Ito Y."/>
            <person name="Ito Y."/>
            <person name="Iwabuchi A."/>
            <person name="Kamiya K."/>
            <person name="Karasawa W."/>
            <person name="Kurita K."/>
            <person name="Katagiri S."/>
            <person name="Kikuta A."/>
            <person name="Kobayashi H."/>
            <person name="Kobayashi N."/>
            <person name="Machita K."/>
            <person name="Maehara T."/>
            <person name="Masukawa M."/>
            <person name="Mizubayashi T."/>
            <person name="Mukai Y."/>
            <person name="Nagasaki H."/>
            <person name="Nagata Y."/>
            <person name="Naito S."/>
            <person name="Nakashima M."/>
            <person name="Nakama Y."/>
            <person name="Nakamichi Y."/>
            <person name="Nakamura M."/>
            <person name="Meguro A."/>
            <person name="Negishi M."/>
            <person name="Ohta I."/>
            <person name="Ohta T."/>
            <person name="Okamoto M."/>
            <person name="Ono N."/>
            <person name="Saji S."/>
            <person name="Sakaguchi M."/>
            <person name="Sakai K."/>
            <person name="Shibata M."/>
            <person name="Shimokawa T."/>
            <person name="Song J."/>
            <person name="Takazaki Y."/>
            <person name="Terasawa K."/>
            <person name="Tsugane M."/>
            <person name="Tsuji K."/>
            <person name="Ueda S."/>
            <person name="Waki K."/>
            <person name="Yamagata H."/>
            <person name="Yamamoto M."/>
            <person name="Yamamoto S."/>
            <person name="Yamane H."/>
            <person name="Yoshiki S."/>
            <person name="Yoshihara R."/>
            <person name="Yukawa K."/>
            <person name="Zhong H."/>
            <person name="Yano M."/>
            <person name="Yuan Q."/>
            <person name="Ouyang S."/>
            <person name="Liu J."/>
            <person name="Jones K.M."/>
            <person name="Gansberger K."/>
            <person name="Moffat K."/>
            <person name="Hill J."/>
            <person name="Bera J."/>
            <person name="Fadrosh D."/>
            <person name="Jin S."/>
            <person name="Johri S."/>
            <person name="Kim M."/>
            <person name="Overton L."/>
            <person name="Reardon M."/>
            <person name="Tsitrin T."/>
            <person name="Vuong H."/>
            <person name="Weaver B."/>
            <person name="Ciecko A."/>
            <person name="Tallon L."/>
            <person name="Jackson J."/>
            <person name="Pai G."/>
            <person name="Aken S.V."/>
            <person name="Utterback T."/>
            <person name="Reidmuller S."/>
            <person name="Feldblyum T."/>
            <person name="Hsiao J."/>
            <person name="Zismann V."/>
            <person name="Iobst S."/>
            <person name="de Vazeille A.R."/>
            <person name="Buell C.R."/>
            <person name="Ying K."/>
            <person name="Li Y."/>
            <person name="Lu T."/>
            <person name="Huang Y."/>
            <person name="Zhao Q."/>
            <person name="Feng Q."/>
            <person name="Zhang L."/>
            <person name="Zhu J."/>
            <person name="Weng Q."/>
            <person name="Mu J."/>
            <person name="Lu Y."/>
            <person name="Fan D."/>
            <person name="Liu Y."/>
            <person name="Guan J."/>
            <person name="Zhang Y."/>
            <person name="Yu S."/>
            <person name="Liu X."/>
            <person name="Zhang Y."/>
            <person name="Hong G."/>
            <person name="Han B."/>
            <person name="Choisne N."/>
            <person name="Demange N."/>
            <person name="Orjeda G."/>
            <person name="Samain S."/>
            <person name="Cattolico L."/>
            <person name="Pelletier E."/>
            <person name="Couloux A."/>
            <person name="Segurens B."/>
            <person name="Wincker P."/>
            <person name="D'Hont A."/>
            <person name="Scarpelli C."/>
            <person name="Weissenbach J."/>
            <person name="Salanoubat M."/>
            <person name="Quetier F."/>
            <person name="Yu Y."/>
            <person name="Kim H.R."/>
            <person name="Rambo T."/>
            <person name="Currie J."/>
            <person name="Collura K."/>
            <person name="Luo M."/>
            <person name="Yang T."/>
            <person name="Ammiraju J.S.S."/>
            <person name="Engler F."/>
            <person name="Soderlund C."/>
            <person name="Wing R.A."/>
            <person name="Palmer L.E."/>
            <person name="de la Bastide M."/>
            <person name="Spiegel L."/>
            <person name="Nascimento L."/>
            <person name="Zutavern T."/>
            <person name="O'Shaughnessy A."/>
            <person name="Dike S."/>
            <person name="Dedhia N."/>
            <person name="Preston R."/>
            <person name="Balija V."/>
            <person name="McCombie W.R."/>
            <person name="Chow T."/>
            <person name="Chen H."/>
            <person name="Chung M."/>
            <person name="Chen C."/>
            <person name="Shaw J."/>
            <person name="Wu H."/>
            <person name="Hsiao K."/>
            <person name="Chao Y."/>
            <person name="Chu M."/>
            <person name="Cheng C."/>
            <person name="Hour A."/>
            <person name="Lee P."/>
            <person name="Lin S."/>
            <person name="Lin Y."/>
            <person name="Liou J."/>
            <person name="Liu S."/>
            <person name="Hsing Y."/>
            <person name="Raghuvanshi S."/>
            <person name="Mohanty A."/>
            <person name="Bharti A.K."/>
            <person name="Gaur A."/>
            <person name="Gupta V."/>
            <person name="Kumar D."/>
            <person name="Ravi V."/>
            <person name="Vij S."/>
            <person name="Kapur A."/>
            <person name="Khurana P."/>
            <person name="Khurana P."/>
            <person name="Khurana J.P."/>
            <person name="Tyagi A.K."/>
            <person name="Gaikwad K."/>
            <person name="Singh A."/>
            <person name="Dalal V."/>
            <person name="Srivastava S."/>
            <person name="Dixit A."/>
            <person name="Pal A.K."/>
            <person name="Ghazi I.A."/>
            <person name="Yadav M."/>
            <person name="Pandit A."/>
            <person name="Bhargava A."/>
            <person name="Sureshbabu K."/>
            <person name="Batra K."/>
            <person name="Sharma T.R."/>
            <person name="Mohapatra T."/>
            <person name="Singh N.K."/>
            <person name="Messing J."/>
            <person name="Nelson A.B."/>
            <person name="Fuks G."/>
            <person name="Kavchok S."/>
            <person name="Keizer G."/>
            <person name="Linton E."/>
            <person name="Llaca V."/>
            <person name="Song R."/>
            <person name="Tanyolac B."/>
            <person name="Young S."/>
            <person name="Ho-Il K."/>
            <person name="Hahn J.H."/>
            <person name="Sangsakoo G."/>
            <person name="Vanavichit A."/>
            <person name="de Mattos Luiz.A.T."/>
            <person name="Zimmer P.D."/>
            <person name="Malone G."/>
            <person name="Dellagostin O."/>
            <person name="de Oliveira A.C."/>
            <person name="Bevan M."/>
            <person name="Bancroft I."/>
            <person name="Minx P."/>
            <person name="Cordum H."/>
            <person name="Wilson R."/>
            <person name="Cheng Z."/>
            <person name="Jin W."/>
            <person name="Jiang J."/>
            <person name="Leong S.A."/>
            <person name="Iwama H."/>
            <person name="Gojobori T."/>
            <person name="Itoh T."/>
            <person name="Niimura Y."/>
            <person name="Fujii Y."/>
            <person name="Habara T."/>
            <person name="Sakai H."/>
            <person name="Sato Y."/>
            <person name="Wilson G."/>
            <person name="Kumar K."/>
            <person name="McCouch S."/>
            <person name="Juretic N."/>
            <person name="Hoen D."/>
            <person name="Wright S."/>
            <person name="Bruskiewich R."/>
            <person name="Bureau T."/>
            <person name="Miyao A."/>
            <person name="Hirochika H."/>
            <person name="Nishikawa T."/>
            <person name="Kadowaki K."/>
            <person name="Sugiura M."/>
            <person name="Burr B."/>
            <person name="Sasaki T."/>
        </authorList>
    </citation>
    <scope>NUCLEOTIDE SEQUENCE [LARGE SCALE GENOMIC DNA]</scope>
    <source>
        <strain evidence="3">cv. Nipponbare</strain>
    </source>
</reference>
<reference evidence="2 3" key="3">
    <citation type="journal article" date="2013" name="Rice">
        <title>Improvement of the Oryza sativa Nipponbare reference genome using next generation sequence and optical map data.</title>
        <authorList>
            <person name="Kawahara Y."/>
            <person name="de la Bastide M."/>
            <person name="Hamilton J.P."/>
            <person name="Kanamori H."/>
            <person name="McCombie W.R."/>
            <person name="Ouyang S."/>
            <person name="Schwartz D.C."/>
            <person name="Tanaka T."/>
            <person name="Wu J."/>
            <person name="Zhou S."/>
            <person name="Childs K.L."/>
            <person name="Davidson R.M."/>
            <person name="Lin H."/>
            <person name="Quesada-Ocampo L."/>
            <person name="Vaillancourt B."/>
            <person name="Sakai H."/>
            <person name="Lee S.S."/>
            <person name="Kim J."/>
            <person name="Numa H."/>
            <person name="Itoh T."/>
            <person name="Buell C.R."/>
            <person name="Matsumoto T."/>
        </authorList>
    </citation>
    <scope>NUCLEOTIDE SEQUENCE [LARGE SCALE GENOMIC DNA]</scope>
    <source>
        <strain evidence="3">cv. Nipponbare</strain>
    </source>
</reference>
<accession>A0A0P0XQ69</accession>
<name>A0A0P0XQ69_ORYSJ</name>
<keyword evidence="3" id="KW-1185">Reference proteome</keyword>
<reference evidence="2 3" key="2">
    <citation type="journal article" date="2013" name="Plant Cell Physiol.">
        <title>Rice Annotation Project Database (RAP-DB): an integrative and interactive database for rice genomics.</title>
        <authorList>
            <person name="Sakai H."/>
            <person name="Lee S.S."/>
            <person name="Tanaka T."/>
            <person name="Numa H."/>
            <person name="Kim J."/>
            <person name="Kawahara Y."/>
            <person name="Wakimoto H."/>
            <person name="Yang C.C."/>
            <person name="Iwamoto M."/>
            <person name="Abe T."/>
            <person name="Yamada Y."/>
            <person name="Muto A."/>
            <person name="Inokuchi H."/>
            <person name="Ikemura T."/>
            <person name="Matsumoto T."/>
            <person name="Sasaki T."/>
            <person name="Itoh T."/>
        </authorList>
    </citation>
    <scope>NUCLEOTIDE SEQUENCE [LARGE SCALE GENOMIC DNA]</scope>
    <source>
        <strain evidence="3">cv. Nipponbare</strain>
    </source>
</reference>
<sequence length="189" mass="20650">VRLARREHERRQPLLGEGHPVQQRGGQGRGGRRDVDDDAAGVAFGEDAVEHLPGEVRRAVHHGVVPPARRAPERGAVRGGVVERLVGAELAGDEGEVARAAGGRDAVAAQPGELHREVADAAGRRGDQDVLGRRRVVQAGPRGPQRLQRGHRRERQARALRRGHLRRPLHRERRLRHRVLGEAAATLLG</sequence>
<dbReference type="InParanoid" id="A0A0P0XQ69"/>
<proteinExistence type="predicted"/>
<evidence type="ECO:0000256" key="1">
    <source>
        <dbReference type="SAM" id="MobiDB-lite"/>
    </source>
</evidence>
<dbReference type="PaxDb" id="39947-A0A0P0XQ69"/>
<gene>
    <name evidence="2" type="ordered locus">Os09g0502950</name>
    <name evidence="2" type="ORF">OSNPB_090502950</name>
</gene>